<reference evidence="5 6" key="1">
    <citation type="journal article" date="2016" name="Int. J. Syst. Evol. Microbiol.">
        <title>Paraphotobacterium marinum gen. nov., sp. nov., a member of the family Vibrionaceae, isolated from surface seawater.</title>
        <authorList>
            <person name="Huang Z."/>
            <person name="Dong C."/>
            <person name="Shao Z."/>
        </authorList>
    </citation>
    <scope>NUCLEOTIDE SEQUENCE [LARGE SCALE GENOMIC DNA]</scope>
    <source>
        <strain evidence="5 6">NSCS20N07D</strain>
    </source>
</reference>
<keyword evidence="1 3" id="KW-0808">Transferase</keyword>
<dbReference type="OrthoDB" id="9800595at2"/>
<dbReference type="RefSeq" id="WP_089073585.1">
    <property type="nucleotide sequence ID" value="NZ_CBCSAM010000001.1"/>
</dbReference>
<dbReference type="Gene3D" id="3.40.367.20">
    <property type="match status" value="1"/>
</dbReference>
<evidence type="ECO:0000256" key="3">
    <source>
        <dbReference type="HAMAP-Rule" id="MF_00524"/>
    </source>
</evidence>
<evidence type="ECO:0000313" key="5">
    <source>
        <dbReference type="EMBL" id="ASK78677.1"/>
    </source>
</evidence>
<dbReference type="GO" id="GO:0005524">
    <property type="term" value="F:ATP binding"/>
    <property type="evidence" value="ECO:0007669"/>
    <property type="project" value="UniProtKB-UniRule"/>
</dbReference>
<dbReference type="PANTHER" id="PTHR47363">
    <property type="entry name" value="GLUCOKINASE"/>
    <property type="match status" value="1"/>
</dbReference>
<dbReference type="Proteomes" id="UP000242175">
    <property type="component" value="Chromosome large"/>
</dbReference>
<dbReference type="Gene3D" id="3.30.420.40">
    <property type="match status" value="1"/>
</dbReference>
<dbReference type="PANTHER" id="PTHR47363:SF1">
    <property type="entry name" value="GLUCOKINASE"/>
    <property type="match status" value="1"/>
</dbReference>
<dbReference type="GO" id="GO:0005737">
    <property type="term" value="C:cytoplasm"/>
    <property type="evidence" value="ECO:0007669"/>
    <property type="project" value="UniProtKB-SubCell"/>
</dbReference>
<dbReference type="InterPro" id="IPR043129">
    <property type="entry name" value="ATPase_NBD"/>
</dbReference>
<keyword evidence="3" id="KW-0963">Cytoplasm</keyword>
<sequence length="335" mass="36698">MIVLSGDIGGTNTRLRLAKMNEKFQLDEVLCIKKYKGADFSSLAEVLKVFIVESGIEVTSIKSACIAVAGPVKNGEVELTNLPWIVTEEQMKEVLQIEKVKLINDFESIGFGISTLNKEDIYTLQEGDLRSESPISYIGAGTGLGVGICYESNGQTHVFPTEAGHVDFAPVGDDQTALLEFLRKKLRRVSLERVCCGTGLVNIYKYALSNPLPGQNESPEMHLAMYNSKDLGATIAEYAFKHNDPLALRVIDIFIKVYGSSAGNLALSTLPYGGLYIVGGIAPKMLDQLKDGRFMSMFRDKGRLSSLLHNIPVYVSLNPDIGLQGAEQYAFNMNK</sequence>
<dbReference type="CDD" id="cd24008">
    <property type="entry name" value="ASKHA_NBD_GLK"/>
    <property type="match status" value="1"/>
</dbReference>
<dbReference type="AlphaFoldDB" id="A0A220VE92"/>
<evidence type="ECO:0000256" key="2">
    <source>
        <dbReference type="ARBA" id="ARBA00022777"/>
    </source>
</evidence>
<evidence type="ECO:0000313" key="6">
    <source>
        <dbReference type="Proteomes" id="UP000242175"/>
    </source>
</evidence>
<keyword evidence="3" id="KW-0067">ATP-binding</keyword>
<dbReference type="KEGG" id="pmai:CF386_06515"/>
<comment type="similarity">
    <text evidence="3 4">Belongs to the bacterial glucokinase family.</text>
</comment>
<dbReference type="Pfam" id="PF02685">
    <property type="entry name" value="Glucokinase"/>
    <property type="match status" value="1"/>
</dbReference>
<dbReference type="GO" id="GO:0004340">
    <property type="term" value="F:glucokinase activity"/>
    <property type="evidence" value="ECO:0007669"/>
    <property type="project" value="UniProtKB-UniRule"/>
</dbReference>
<proteinExistence type="inferred from homology"/>
<dbReference type="InterPro" id="IPR003836">
    <property type="entry name" value="Glucokinase"/>
</dbReference>
<keyword evidence="2 3" id="KW-0418">Kinase</keyword>
<keyword evidence="3" id="KW-0547">Nucleotide-binding</keyword>
<dbReference type="EMBL" id="CP022355">
    <property type="protein sequence ID" value="ASK78677.1"/>
    <property type="molecule type" value="Genomic_DNA"/>
</dbReference>
<dbReference type="EC" id="2.7.1.2" evidence="3"/>
<dbReference type="NCBIfam" id="TIGR00749">
    <property type="entry name" value="glk"/>
    <property type="match status" value="1"/>
</dbReference>
<evidence type="ECO:0000256" key="1">
    <source>
        <dbReference type="ARBA" id="ARBA00022679"/>
    </source>
</evidence>
<accession>A0A220VE92</accession>
<comment type="subcellular location">
    <subcellularLocation>
        <location evidence="3">Cytoplasm</location>
    </subcellularLocation>
</comment>
<protein>
    <recommendedName>
        <fullName evidence="3">Glucokinase</fullName>
        <ecNumber evidence="3">2.7.1.2</ecNumber>
    </recommendedName>
    <alternativeName>
        <fullName evidence="3">Glucose kinase</fullName>
    </alternativeName>
</protein>
<dbReference type="SUPFAM" id="SSF53067">
    <property type="entry name" value="Actin-like ATPase domain"/>
    <property type="match status" value="1"/>
</dbReference>
<dbReference type="GO" id="GO:0005536">
    <property type="term" value="F:D-glucose binding"/>
    <property type="evidence" value="ECO:0007669"/>
    <property type="project" value="InterPro"/>
</dbReference>
<gene>
    <name evidence="3" type="primary">glk</name>
    <name evidence="5" type="ORF">CF386_06515</name>
</gene>
<dbReference type="NCBIfam" id="NF001415">
    <property type="entry name" value="PRK00292.1-2"/>
    <property type="match status" value="1"/>
</dbReference>
<keyword evidence="6" id="KW-1185">Reference proteome</keyword>
<evidence type="ECO:0000256" key="4">
    <source>
        <dbReference type="RuleBase" id="RU004046"/>
    </source>
</evidence>
<dbReference type="HAMAP" id="MF_00524">
    <property type="entry name" value="Glucokinase"/>
    <property type="match status" value="1"/>
</dbReference>
<keyword evidence="3" id="KW-0324">Glycolysis</keyword>
<organism evidence="5 6">
    <name type="scientific">Paraphotobacterium marinum</name>
    <dbReference type="NCBI Taxonomy" id="1755811"/>
    <lineage>
        <taxon>Bacteria</taxon>
        <taxon>Pseudomonadati</taxon>
        <taxon>Pseudomonadota</taxon>
        <taxon>Gammaproteobacteria</taxon>
        <taxon>Vibrionales</taxon>
        <taxon>Vibrionaceae</taxon>
        <taxon>Paraphotobacterium</taxon>
    </lineage>
</organism>
<name>A0A220VE92_9GAMM</name>
<comment type="catalytic activity">
    <reaction evidence="3">
        <text>D-glucose + ATP = D-glucose 6-phosphate + ADP + H(+)</text>
        <dbReference type="Rhea" id="RHEA:17825"/>
        <dbReference type="ChEBI" id="CHEBI:4167"/>
        <dbReference type="ChEBI" id="CHEBI:15378"/>
        <dbReference type="ChEBI" id="CHEBI:30616"/>
        <dbReference type="ChEBI" id="CHEBI:61548"/>
        <dbReference type="ChEBI" id="CHEBI:456216"/>
        <dbReference type="EC" id="2.7.1.2"/>
    </reaction>
</comment>
<dbReference type="GO" id="GO:0006096">
    <property type="term" value="P:glycolytic process"/>
    <property type="evidence" value="ECO:0007669"/>
    <property type="project" value="UniProtKB-UniRule"/>
</dbReference>
<feature type="binding site" evidence="3">
    <location>
        <begin position="6"/>
        <end position="11"/>
    </location>
    <ligand>
        <name>ATP</name>
        <dbReference type="ChEBI" id="CHEBI:30616"/>
    </ligand>
</feature>